<evidence type="ECO:0000256" key="1">
    <source>
        <dbReference type="SAM" id="MobiDB-lite"/>
    </source>
</evidence>
<protein>
    <submittedName>
        <fullName evidence="2">Uncharacterized protein</fullName>
    </submittedName>
</protein>
<name>S8BC29_DACHA</name>
<keyword evidence="3" id="KW-1185">Reference proteome</keyword>
<comment type="caution">
    <text evidence="2">The sequence shown here is derived from an EMBL/GenBank/DDBJ whole genome shotgun (WGS) entry which is preliminary data.</text>
</comment>
<organism evidence="2 3">
    <name type="scientific">Dactylellina haptotyla (strain CBS 200.50)</name>
    <name type="common">Nematode-trapping fungus</name>
    <name type="synonym">Monacrosporium haptotylum</name>
    <dbReference type="NCBI Taxonomy" id="1284197"/>
    <lineage>
        <taxon>Eukaryota</taxon>
        <taxon>Fungi</taxon>
        <taxon>Dikarya</taxon>
        <taxon>Ascomycota</taxon>
        <taxon>Pezizomycotina</taxon>
        <taxon>Orbiliomycetes</taxon>
        <taxon>Orbiliales</taxon>
        <taxon>Orbiliaceae</taxon>
        <taxon>Dactylellina</taxon>
    </lineage>
</organism>
<feature type="region of interest" description="Disordered" evidence="1">
    <location>
        <begin position="1"/>
        <end position="20"/>
    </location>
</feature>
<feature type="region of interest" description="Disordered" evidence="1">
    <location>
        <begin position="32"/>
        <end position="72"/>
    </location>
</feature>
<dbReference type="Proteomes" id="UP000015100">
    <property type="component" value="Unassembled WGS sequence"/>
</dbReference>
<dbReference type="AlphaFoldDB" id="S8BC29"/>
<accession>S8BC29</accession>
<feature type="compositionally biased region" description="Basic and acidic residues" evidence="1">
    <location>
        <begin position="61"/>
        <end position="72"/>
    </location>
</feature>
<evidence type="ECO:0000313" key="3">
    <source>
        <dbReference type="Proteomes" id="UP000015100"/>
    </source>
</evidence>
<reference evidence="3" key="2">
    <citation type="submission" date="2013-04" db="EMBL/GenBank/DDBJ databases">
        <title>Genomic mechanisms accounting for the adaptation to parasitism in nematode-trapping fungi.</title>
        <authorList>
            <person name="Ahren D.G."/>
        </authorList>
    </citation>
    <scope>NUCLEOTIDE SEQUENCE [LARGE SCALE GENOMIC DNA]</scope>
    <source>
        <strain evidence="3">CBS 200.50</strain>
    </source>
</reference>
<evidence type="ECO:0000313" key="2">
    <source>
        <dbReference type="EMBL" id="EPS36743.1"/>
    </source>
</evidence>
<dbReference type="EMBL" id="AQGS01000823">
    <property type="protein sequence ID" value="EPS36743.1"/>
    <property type="molecule type" value="Genomic_DNA"/>
</dbReference>
<reference evidence="2 3" key="1">
    <citation type="journal article" date="2013" name="PLoS Genet.">
        <title>Genomic mechanisms accounting for the adaptation to parasitism in nematode-trapping fungi.</title>
        <authorList>
            <person name="Meerupati T."/>
            <person name="Andersson K.M."/>
            <person name="Friman E."/>
            <person name="Kumar D."/>
            <person name="Tunlid A."/>
            <person name="Ahren D."/>
        </authorList>
    </citation>
    <scope>NUCLEOTIDE SEQUENCE [LARGE SCALE GENOMIC DNA]</scope>
    <source>
        <strain evidence="2 3">CBS 200.50</strain>
    </source>
</reference>
<dbReference type="HOGENOM" id="CLU_943400_0_0_1"/>
<feature type="compositionally biased region" description="Basic and acidic residues" evidence="1">
    <location>
        <begin position="32"/>
        <end position="49"/>
    </location>
</feature>
<proteinExistence type="predicted"/>
<gene>
    <name evidence="2" type="ORF">H072_9678</name>
</gene>
<sequence>MDPNKKSAGAGSQKVTEDQISQFLYRNKCEHEANKKSRESNFFDQRNCDHAWQQSQKRKIAKPEPEEEGNNRYRDAIRIPEQKKANASVKMPRETLNPAVLERGIRVYEAMVGDPLGYSQKCANLYTEQLVDGGPSSVRYQKCVILERIAEQFKWKDNCEYGISKFAISGDFETSKLFEDVFGLKLTAGRKVNFEFKVTSDELVQQITSGKWDATSFQVSEGEHKMVITSPQVTIFFHRFHFEDRGRYAIEGKYGSAEGRNVQERLSVAARDMAKIRVEMKKERKAGEAKGKAKE</sequence>